<reference evidence="5 6" key="1">
    <citation type="submission" date="2017-09" db="EMBL/GenBank/DDBJ databases">
        <authorList>
            <person name="Lee N."/>
            <person name="Cho B.-K."/>
        </authorList>
    </citation>
    <scope>NUCLEOTIDE SEQUENCE [LARGE SCALE GENOMIC DNA]</scope>
    <source>
        <strain evidence="5 6">ATCC 23948</strain>
    </source>
</reference>
<organism evidence="5 6">
    <name type="scientific">Streptomyces platensis</name>
    <dbReference type="NCBI Taxonomy" id="58346"/>
    <lineage>
        <taxon>Bacteria</taxon>
        <taxon>Bacillati</taxon>
        <taxon>Actinomycetota</taxon>
        <taxon>Actinomycetes</taxon>
        <taxon>Kitasatosporales</taxon>
        <taxon>Streptomycetaceae</taxon>
        <taxon>Streptomyces</taxon>
    </lineage>
</organism>
<evidence type="ECO:0000256" key="1">
    <source>
        <dbReference type="ARBA" id="ARBA00022729"/>
    </source>
</evidence>
<dbReference type="GO" id="GO:0006629">
    <property type="term" value="P:lipid metabolic process"/>
    <property type="evidence" value="ECO:0007669"/>
    <property type="project" value="InterPro"/>
</dbReference>
<dbReference type="GO" id="GO:0008081">
    <property type="term" value="F:phosphoric diester hydrolase activity"/>
    <property type="evidence" value="ECO:0007669"/>
    <property type="project" value="InterPro"/>
</dbReference>
<dbReference type="KEGG" id="spla:CP981_06580"/>
<dbReference type="InterPro" id="IPR006558">
    <property type="entry name" value="LamG-like"/>
</dbReference>
<keyword evidence="2" id="KW-1015">Disulfide bond</keyword>
<gene>
    <name evidence="5" type="ORF">CP981_06580</name>
</gene>
<sequence length="710" mass="75739">MKSRGSLKLPSQSFMALAAVLLTATGPSLFATSPEATASVAHASSAEEAAFGLDEGAGARRMSGGVAEEFVAQLGGGAELGVAGRTGTALRLNGTSSYAATAGPVVDTTKSFSVSAWVKLDNKDRNYTFLSQAGNRASGFQLYYSKAYDKWVFNRHTKDTDDTTIVRAVSNNAAHSGVWTHLAGSYDAAKQTLSLFVDGKLQQSVQFTTPWRADGGLQIGRLHFQGAWQENTRGLVDEVRTIQSVAAPADVAAIADGGLPTHLQELASFPLDEESGSARVSGGHGAGPVATLAGSGAQLGVVGKVGTALRLNGTSAYAATAGPVVDTTKSFSVSAWVKLDNKDRNYTFLSQAGNRASGFQLYYSKTYDKWAFNRRTKDTDDTTIVRAVSNNAAHSGVWTHLTGSYDAAKQTLSLFVDGKLQQSVPFTTPWRADGGLQIGRLLHQGTWHEYVVGTIDEIRIAQRSSAVSCARTYAIGHRGAPEIAPENTIASLEAAADHGADWVETDVQFTKDGQPVIMHDNTVDRMTNGTGRIDQLTAEEISRLRVKGGGHVPTLEEVLSSLKNRPARLLLEIKGPQTSAAVEHALKLVAEAGMNERTVVQSFDEDVVRHAAASGYRTKVALLRSKLDPDPVATARTFALSAYAVNFKGLSARPAVVEQLKAAGVEVFVWTVDSETDWQLAASWGVDGVITNRPELFLPWRQSHCPEATQ</sequence>
<evidence type="ECO:0000256" key="3">
    <source>
        <dbReference type="SAM" id="SignalP"/>
    </source>
</evidence>
<evidence type="ECO:0000313" key="6">
    <source>
        <dbReference type="Proteomes" id="UP000325458"/>
    </source>
</evidence>
<evidence type="ECO:0000256" key="2">
    <source>
        <dbReference type="ARBA" id="ARBA00023157"/>
    </source>
</evidence>
<dbReference type="Gene3D" id="3.20.20.190">
    <property type="entry name" value="Phosphatidylinositol (PI) phosphodiesterase"/>
    <property type="match status" value="1"/>
</dbReference>
<evidence type="ECO:0000259" key="4">
    <source>
        <dbReference type="PROSITE" id="PS51704"/>
    </source>
</evidence>
<dbReference type="EMBL" id="CP023691">
    <property type="protein sequence ID" value="QEV51368.1"/>
    <property type="molecule type" value="Genomic_DNA"/>
</dbReference>
<feature type="signal peptide" evidence="3">
    <location>
        <begin position="1"/>
        <end position="31"/>
    </location>
</feature>
<dbReference type="PANTHER" id="PTHR46211:SF1">
    <property type="entry name" value="GLYCEROPHOSPHODIESTER PHOSPHODIESTERASE, CYTOPLASMIC"/>
    <property type="match status" value="1"/>
</dbReference>
<dbReference type="SMART" id="SM00560">
    <property type="entry name" value="LamGL"/>
    <property type="match status" value="2"/>
</dbReference>
<dbReference type="Pfam" id="PF13385">
    <property type="entry name" value="Laminin_G_3"/>
    <property type="match status" value="2"/>
</dbReference>
<dbReference type="AlphaFoldDB" id="A0AAE6NG21"/>
<keyword evidence="1 3" id="KW-0732">Signal</keyword>
<dbReference type="InterPro" id="IPR017946">
    <property type="entry name" value="PLC-like_Pdiesterase_TIM-brl"/>
</dbReference>
<accession>A0AAE6NG21</accession>
<proteinExistence type="predicted"/>
<dbReference type="PANTHER" id="PTHR46211">
    <property type="entry name" value="GLYCEROPHOSPHORYL DIESTER PHOSPHODIESTERASE"/>
    <property type="match status" value="1"/>
</dbReference>
<dbReference type="Gene3D" id="2.60.120.200">
    <property type="match status" value="2"/>
</dbReference>
<dbReference type="SUPFAM" id="SSF51695">
    <property type="entry name" value="PLC-like phosphodiesterases"/>
    <property type="match status" value="1"/>
</dbReference>
<dbReference type="Pfam" id="PF03009">
    <property type="entry name" value="GDPD"/>
    <property type="match status" value="1"/>
</dbReference>
<feature type="chain" id="PRO_5042167687" description="GP-PDE domain-containing protein" evidence="3">
    <location>
        <begin position="32"/>
        <end position="710"/>
    </location>
</feature>
<protein>
    <recommendedName>
        <fullName evidence="4">GP-PDE domain-containing protein</fullName>
    </recommendedName>
</protein>
<dbReference type="InterPro" id="IPR030395">
    <property type="entry name" value="GP_PDE_dom"/>
</dbReference>
<dbReference type="SUPFAM" id="SSF49899">
    <property type="entry name" value="Concanavalin A-like lectins/glucanases"/>
    <property type="match status" value="2"/>
</dbReference>
<dbReference type="InterPro" id="IPR013320">
    <property type="entry name" value="ConA-like_dom_sf"/>
</dbReference>
<dbReference type="PROSITE" id="PS51704">
    <property type="entry name" value="GP_PDE"/>
    <property type="match status" value="1"/>
</dbReference>
<dbReference type="Proteomes" id="UP000325458">
    <property type="component" value="Chromosome"/>
</dbReference>
<dbReference type="CDD" id="cd08556">
    <property type="entry name" value="GDPD"/>
    <property type="match status" value="1"/>
</dbReference>
<feature type="domain" description="GP-PDE" evidence="4">
    <location>
        <begin position="472"/>
        <end position="701"/>
    </location>
</feature>
<evidence type="ECO:0000313" key="5">
    <source>
        <dbReference type="EMBL" id="QEV51368.1"/>
    </source>
</evidence>
<name>A0AAE6NG21_STRPT</name>